<dbReference type="AlphaFoldDB" id="A0A0G4GAQ0"/>
<evidence type="ECO:0000313" key="2">
    <source>
        <dbReference type="EMBL" id="CEM26111.1"/>
    </source>
</evidence>
<feature type="compositionally biased region" description="Basic and acidic residues" evidence="1">
    <location>
        <begin position="537"/>
        <end position="546"/>
    </location>
</feature>
<name>A0A0G4GAQ0_9ALVE</name>
<protein>
    <submittedName>
        <fullName evidence="2">Uncharacterized protein</fullName>
    </submittedName>
</protein>
<accession>A0A0G4GAQ0</accession>
<evidence type="ECO:0000256" key="1">
    <source>
        <dbReference type="SAM" id="MobiDB-lite"/>
    </source>
</evidence>
<feature type="region of interest" description="Disordered" evidence="1">
    <location>
        <begin position="537"/>
        <end position="579"/>
    </location>
</feature>
<sequence length="598" mass="70946">MRFEGALRDVLFLLFLSAFICWSFRLNLPAQRMRQGLQSQHAKLSTEKENGPKRAARTKLYQEPGQRIGWARMMPDGTWDLDPVEDHYWGDPDWQAPSNYTELYIQNKTEFIDWWNWLIGEYWGEDWRTFLPEDWSRKIKELEEEWYKYAEAYDDLNREMNFEQNWPDFEELVENGGVPKKDQPFDIFEERENIETEEEEAHVLAMQSDPEVRGNRSNWEVFYDQVSYQKHEYDQTPKEEETMVRRQMLTKVWLAKIAQMSDEDKVKMHKLSTRARQMDEMFVRYRQFSQEDLWYMKPQRLPMLYIVTPAGGPYCKGMENDTEHLHSFLKKVRERWGPDKLEIANITVNYRLPLLEIYVEGNYPGLMKILHARCGTLQYRLENSCKHEQDWGHVPDDFLWCYGAPGAFGLIPPWKEEAMLNEISEIVDVDRRKEGHGIPFKNDASICAATFDNLLRPFWERRIHRPIREWALEMFEKGENATDYFFVQSDHIKEEVRKRQVYADKFTAIWNDVKRRKASYYDSKGMYSINVPHRSYESESENHEGGMEIPDSFGDPGYRPHAPSVQSPDDGGGYAYSKPKEFTIRGSGSRFAFGGSFE</sequence>
<dbReference type="EMBL" id="CDMZ01001038">
    <property type="protein sequence ID" value="CEM26111.1"/>
    <property type="molecule type" value="Genomic_DNA"/>
</dbReference>
<organism evidence="2">
    <name type="scientific">Chromera velia CCMP2878</name>
    <dbReference type="NCBI Taxonomy" id="1169474"/>
    <lineage>
        <taxon>Eukaryota</taxon>
        <taxon>Sar</taxon>
        <taxon>Alveolata</taxon>
        <taxon>Colpodellida</taxon>
        <taxon>Chromeraceae</taxon>
        <taxon>Chromera</taxon>
    </lineage>
</organism>
<reference evidence="2" key="1">
    <citation type="submission" date="2014-11" db="EMBL/GenBank/DDBJ databases">
        <authorList>
            <person name="Otto D Thomas"/>
            <person name="Naeem Raeece"/>
        </authorList>
    </citation>
    <scope>NUCLEOTIDE SEQUENCE</scope>
</reference>
<proteinExistence type="predicted"/>
<dbReference type="VEuPathDB" id="CryptoDB:Cvel_21033"/>
<gene>
    <name evidence="2" type="ORF">Cvel_21033</name>
</gene>